<evidence type="ECO:0000313" key="8">
    <source>
        <dbReference type="EMBL" id="RMX54369.1"/>
    </source>
</evidence>
<evidence type="ECO:0000256" key="4">
    <source>
        <dbReference type="ARBA" id="ARBA00023157"/>
    </source>
</evidence>
<reference evidence="8 9" key="1">
    <citation type="journal article" date="2018" name="Sci. Rep.">
        <title>Comparative analysis of the Pocillopora damicornis genome highlights role of immune system in coral evolution.</title>
        <authorList>
            <person name="Cunning R."/>
            <person name="Bay R.A."/>
            <person name="Gillette P."/>
            <person name="Baker A.C."/>
            <person name="Traylor-Knowles N."/>
        </authorList>
    </citation>
    <scope>NUCLEOTIDE SEQUENCE [LARGE SCALE GENOMIC DNA]</scope>
    <source>
        <strain evidence="8">RSMAS</strain>
        <tissue evidence="8">Whole animal</tissue>
    </source>
</reference>
<organism evidence="8 9">
    <name type="scientific">Pocillopora damicornis</name>
    <name type="common">Cauliflower coral</name>
    <name type="synonym">Millepora damicornis</name>
    <dbReference type="NCBI Taxonomy" id="46731"/>
    <lineage>
        <taxon>Eukaryota</taxon>
        <taxon>Metazoa</taxon>
        <taxon>Cnidaria</taxon>
        <taxon>Anthozoa</taxon>
        <taxon>Hexacorallia</taxon>
        <taxon>Scleractinia</taxon>
        <taxon>Astrocoeniina</taxon>
        <taxon>Pocilloporidae</taxon>
        <taxon>Pocillopora</taxon>
    </lineage>
</organism>
<comment type="caution">
    <text evidence="6">Lacks conserved residue(s) required for the propagation of feature annotation.</text>
</comment>
<proteinExistence type="predicted"/>
<evidence type="ECO:0000313" key="9">
    <source>
        <dbReference type="Proteomes" id="UP000275408"/>
    </source>
</evidence>
<keyword evidence="5" id="KW-0325">Glycoprotein</keyword>
<dbReference type="Pfam" id="PF00008">
    <property type="entry name" value="EGF"/>
    <property type="match status" value="1"/>
</dbReference>
<dbReference type="GO" id="GO:0005509">
    <property type="term" value="F:calcium ion binding"/>
    <property type="evidence" value="ECO:0007669"/>
    <property type="project" value="InterPro"/>
</dbReference>
<dbReference type="GO" id="GO:0007219">
    <property type="term" value="P:Notch signaling pathway"/>
    <property type="evidence" value="ECO:0007669"/>
    <property type="project" value="TreeGrafter"/>
</dbReference>
<dbReference type="CDD" id="cd00054">
    <property type="entry name" value="EGF_CA"/>
    <property type="match status" value="1"/>
</dbReference>
<evidence type="ECO:0000259" key="7">
    <source>
        <dbReference type="PROSITE" id="PS50026"/>
    </source>
</evidence>
<dbReference type="EMBL" id="RCHS01001275">
    <property type="protein sequence ID" value="RMX54369.1"/>
    <property type="molecule type" value="Genomic_DNA"/>
</dbReference>
<protein>
    <recommendedName>
        <fullName evidence="7">EGF-like domain-containing protein</fullName>
    </recommendedName>
</protein>
<dbReference type="PROSITE" id="PS50026">
    <property type="entry name" value="EGF_3"/>
    <property type="match status" value="1"/>
</dbReference>
<accession>A0A3M6ULC1</accession>
<dbReference type="SUPFAM" id="SSF57196">
    <property type="entry name" value="EGF/Laminin"/>
    <property type="match status" value="1"/>
</dbReference>
<evidence type="ECO:0000256" key="5">
    <source>
        <dbReference type="ARBA" id="ARBA00023180"/>
    </source>
</evidence>
<keyword evidence="4 6" id="KW-1015">Disulfide bond</keyword>
<keyword evidence="2" id="KW-0732">Signal</keyword>
<gene>
    <name evidence="8" type="ORF">pdam_00018393</name>
</gene>
<dbReference type="PANTHER" id="PTHR12916:SF4">
    <property type="entry name" value="UNINFLATABLE, ISOFORM C"/>
    <property type="match status" value="1"/>
</dbReference>
<dbReference type="SMART" id="SM00179">
    <property type="entry name" value="EGF_CA"/>
    <property type="match status" value="1"/>
</dbReference>
<dbReference type="PROSITE" id="PS01186">
    <property type="entry name" value="EGF_2"/>
    <property type="match status" value="1"/>
</dbReference>
<dbReference type="InterPro" id="IPR000742">
    <property type="entry name" value="EGF"/>
</dbReference>
<dbReference type="FunFam" id="2.10.25.10:FF:000122">
    <property type="entry name" value="Protein crumbs homolog 2"/>
    <property type="match status" value="1"/>
</dbReference>
<keyword evidence="9" id="KW-1185">Reference proteome</keyword>
<evidence type="ECO:0000256" key="3">
    <source>
        <dbReference type="ARBA" id="ARBA00022737"/>
    </source>
</evidence>
<keyword evidence="3" id="KW-0677">Repeat</keyword>
<evidence type="ECO:0000256" key="1">
    <source>
        <dbReference type="ARBA" id="ARBA00022536"/>
    </source>
</evidence>
<comment type="caution">
    <text evidence="8">The sequence shown here is derived from an EMBL/GenBank/DDBJ whole genome shotgun (WGS) entry which is preliminary data.</text>
</comment>
<dbReference type="PANTHER" id="PTHR12916">
    <property type="entry name" value="CYTOCHROME C OXIDASE POLYPEPTIDE VIC-2"/>
    <property type="match status" value="1"/>
</dbReference>
<dbReference type="PRINTS" id="PR00010">
    <property type="entry name" value="EGFBLOOD"/>
</dbReference>
<dbReference type="InterPro" id="IPR001881">
    <property type="entry name" value="EGF-like_Ca-bd_dom"/>
</dbReference>
<evidence type="ECO:0000256" key="2">
    <source>
        <dbReference type="ARBA" id="ARBA00022729"/>
    </source>
</evidence>
<dbReference type="Gene3D" id="2.10.25.10">
    <property type="entry name" value="Laminin"/>
    <property type="match status" value="1"/>
</dbReference>
<feature type="domain" description="EGF-like" evidence="7">
    <location>
        <begin position="8"/>
        <end position="44"/>
    </location>
</feature>
<dbReference type="Proteomes" id="UP000275408">
    <property type="component" value="Unassembled WGS sequence"/>
</dbReference>
<feature type="disulfide bond" evidence="6">
    <location>
        <begin position="34"/>
        <end position="43"/>
    </location>
</feature>
<dbReference type="AlphaFoldDB" id="A0A3M6ULC1"/>
<dbReference type="GO" id="GO:0005112">
    <property type="term" value="F:Notch binding"/>
    <property type="evidence" value="ECO:0007669"/>
    <property type="project" value="TreeGrafter"/>
</dbReference>
<evidence type="ECO:0000256" key="6">
    <source>
        <dbReference type="PROSITE-ProRule" id="PRU00076"/>
    </source>
</evidence>
<dbReference type="PROSITE" id="PS00022">
    <property type="entry name" value="EGF_1"/>
    <property type="match status" value="1"/>
</dbReference>
<keyword evidence="1 6" id="KW-0245">EGF-like domain</keyword>
<name>A0A3M6ULC1_POCDA</name>
<sequence>MGKQCEEGVDECASNPCQNGATYIEKHSSYKCNCTIGYNGTLCETGMLLLCRENKTVLSNLIATLETRYFASNHDGKDVFTPSGYFFIRVNPD</sequence>
<dbReference type="SMART" id="SM00181">
    <property type="entry name" value="EGF"/>
    <property type="match status" value="1"/>
</dbReference>